<dbReference type="Gene3D" id="1.25.40.10">
    <property type="entry name" value="Tetratricopeptide repeat domain"/>
    <property type="match status" value="1"/>
</dbReference>
<evidence type="ECO:0000313" key="3">
    <source>
        <dbReference type="EMBL" id="KAK7844574.1"/>
    </source>
</evidence>
<sequence length="264" mass="29737">MAVLSSCSHSGLPILHELEAVHGITPTIEHYACVVDLLGRAGRLEEAEILIKKMPMPPNEVVLGSLWVHLELGERVLQELVQMDPQNTEYHILLSNMYALVGKRDKADSLRQILKKRGIRKMPGTSSIHVHGQVHQDKSHPQITDIYIMLDEMIRRLRVAGYVPNAASQVFSGCGSRVGNVDELEEIEQALFSHSEKLAVCFGLISTRAGSPLYIFKNLRICQDCHSVIKMVSDIYNREIVVRDRNRFHCFKHVSALVLSIELL</sequence>
<comment type="similarity">
    <text evidence="1">Belongs to the PPR family. PCMP-H subfamily.</text>
</comment>
<dbReference type="GO" id="GO:0008270">
    <property type="term" value="F:zinc ion binding"/>
    <property type="evidence" value="ECO:0007669"/>
    <property type="project" value="InterPro"/>
</dbReference>
<dbReference type="EMBL" id="PKMF04000183">
    <property type="protein sequence ID" value="KAK7844574.1"/>
    <property type="molecule type" value="Genomic_DNA"/>
</dbReference>
<evidence type="ECO:0000313" key="4">
    <source>
        <dbReference type="Proteomes" id="UP000237347"/>
    </source>
</evidence>
<dbReference type="InterPro" id="IPR011990">
    <property type="entry name" value="TPR-like_helical_dom_sf"/>
</dbReference>
<dbReference type="PANTHER" id="PTHR47926">
    <property type="entry name" value="PENTATRICOPEPTIDE REPEAT-CONTAINING PROTEIN"/>
    <property type="match status" value="1"/>
</dbReference>
<dbReference type="GO" id="GO:0009451">
    <property type="term" value="P:RNA modification"/>
    <property type="evidence" value="ECO:0007669"/>
    <property type="project" value="InterPro"/>
</dbReference>
<dbReference type="Proteomes" id="UP000237347">
    <property type="component" value="Unassembled WGS sequence"/>
</dbReference>
<dbReference type="GO" id="GO:0003723">
    <property type="term" value="F:RNA binding"/>
    <property type="evidence" value="ECO:0007669"/>
    <property type="project" value="InterPro"/>
</dbReference>
<evidence type="ECO:0000259" key="2">
    <source>
        <dbReference type="Pfam" id="PF14432"/>
    </source>
</evidence>
<organism evidence="3 4">
    <name type="scientific">Quercus suber</name>
    <name type="common">Cork oak</name>
    <dbReference type="NCBI Taxonomy" id="58331"/>
    <lineage>
        <taxon>Eukaryota</taxon>
        <taxon>Viridiplantae</taxon>
        <taxon>Streptophyta</taxon>
        <taxon>Embryophyta</taxon>
        <taxon>Tracheophyta</taxon>
        <taxon>Spermatophyta</taxon>
        <taxon>Magnoliopsida</taxon>
        <taxon>eudicotyledons</taxon>
        <taxon>Gunneridae</taxon>
        <taxon>Pentapetalae</taxon>
        <taxon>rosids</taxon>
        <taxon>fabids</taxon>
        <taxon>Fagales</taxon>
        <taxon>Fagaceae</taxon>
        <taxon>Quercus</taxon>
    </lineage>
</organism>
<keyword evidence="4" id="KW-1185">Reference proteome</keyword>
<proteinExistence type="inferred from homology"/>
<dbReference type="InterPro" id="IPR046960">
    <property type="entry name" value="PPR_At4g14850-like_plant"/>
</dbReference>
<dbReference type="InterPro" id="IPR032867">
    <property type="entry name" value="DYW_dom"/>
</dbReference>
<name>A0AAW0L0Z4_QUESU</name>
<dbReference type="Pfam" id="PF20431">
    <property type="entry name" value="E_motif"/>
    <property type="match status" value="1"/>
</dbReference>
<comment type="caution">
    <text evidence="3">The sequence shown here is derived from an EMBL/GenBank/DDBJ whole genome shotgun (WGS) entry which is preliminary data.</text>
</comment>
<dbReference type="PANTHER" id="PTHR47926:SF436">
    <property type="entry name" value="PENTATRICOPEPTIDE REPEAT-CONTAINING PROTEIN ELI1, CHLOROPLASTIC-LIKE ISOFORM X2"/>
    <property type="match status" value="1"/>
</dbReference>
<reference evidence="3 4" key="1">
    <citation type="journal article" date="2018" name="Sci. Data">
        <title>The draft genome sequence of cork oak.</title>
        <authorList>
            <person name="Ramos A.M."/>
            <person name="Usie A."/>
            <person name="Barbosa P."/>
            <person name="Barros P.M."/>
            <person name="Capote T."/>
            <person name="Chaves I."/>
            <person name="Simoes F."/>
            <person name="Abreu I."/>
            <person name="Carrasquinho I."/>
            <person name="Faro C."/>
            <person name="Guimaraes J.B."/>
            <person name="Mendonca D."/>
            <person name="Nobrega F."/>
            <person name="Rodrigues L."/>
            <person name="Saibo N.J.M."/>
            <person name="Varela M.C."/>
            <person name="Egas C."/>
            <person name="Matos J."/>
            <person name="Miguel C.M."/>
            <person name="Oliveira M.M."/>
            <person name="Ricardo C.P."/>
            <person name="Goncalves S."/>
        </authorList>
    </citation>
    <scope>NUCLEOTIDE SEQUENCE [LARGE SCALE GENOMIC DNA]</scope>
    <source>
        <strain evidence="4">cv. HL8</strain>
    </source>
</reference>
<gene>
    <name evidence="3" type="primary">PCMP-H91_1</name>
    <name evidence="3" type="ORF">CFP56_010693</name>
</gene>
<feature type="domain" description="DYW" evidence="2">
    <location>
        <begin position="180"/>
        <end position="253"/>
    </location>
</feature>
<accession>A0AAW0L0Z4</accession>
<protein>
    <submittedName>
        <fullName evidence="3">Pentatricopeptide repeat-containing protein</fullName>
    </submittedName>
</protein>
<dbReference type="AlphaFoldDB" id="A0AAW0L0Z4"/>
<evidence type="ECO:0000256" key="1">
    <source>
        <dbReference type="ARBA" id="ARBA00006643"/>
    </source>
</evidence>
<dbReference type="InterPro" id="IPR046848">
    <property type="entry name" value="E_motif"/>
</dbReference>
<dbReference type="Pfam" id="PF14432">
    <property type="entry name" value="DYW_deaminase"/>
    <property type="match status" value="1"/>
</dbReference>